<dbReference type="EMBL" id="KU666536">
    <property type="protein sequence ID" value="ANY57437.1"/>
    <property type="molecule type" value="Genomic_DNA"/>
</dbReference>
<dbReference type="KEGG" id="vg:949325"/>
<dbReference type="EMBL" id="MK033573">
    <property type="protein sequence ID" value="QBH66923.1"/>
    <property type="molecule type" value="Genomic_DNA"/>
</dbReference>
<dbReference type="EMBL" id="MK033576">
    <property type="protein sequence ID" value="QBH67312.1"/>
    <property type="molecule type" value="Genomic_DNA"/>
</dbReference>
<dbReference type="EMBL" id="MK033572">
    <property type="protein sequence ID" value="QBH66793.1"/>
    <property type="molecule type" value="Genomic_DNA"/>
</dbReference>
<proteinExistence type="predicted"/>
<evidence type="ECO:0000313" key="11">
    <source>
        <dbReference type="EMBL" id="QBH66923.1"/>
    </source>
</evidence>
<dbReference type="EMBL" id="MK033569">
    <property type="protein sequence ID" value="QBH66403.1"/>
    <property type="molecule type" value="Genomic_DNA"/>
</dbReference>
<dbReference type="EMBL" id="MK033566">
    <property type="protein sequence ID" value="QBH66013.1"/>
    <property type="molecule type" value="Genomic_DNA"/>
</dbReference>
<dbReference type="EMBL" id="MK033567">
    <property type="protein sequence ID" value="QBH66143.1"/>
    <property type="molecule type" value="Genomic_DNA"/>
</dbReference>
<evidence type="ECO:0000313" key="13">
    <source>
        <dbReference type="EMBL" id="QBH67182.1"/>
    </source>
</evidence>
<gene>
    <name evidence="1" type="primary">PhopGV048</name>
    <name evidence="2" type="ORF">PhopGVgp048</name>
</gene>
<evidence type="ECO:0000313" key="12">
    <source>
        <dbReference type="EMBL" id="QBH67052.1"/>
    </source>
</evidence>
<evidence type="ECO:0000313" key="10">
    <source>
        <dbReference type="EMBL" id="QBH66793.1"/>
    </source>
</evidence>
<dbReference type="EMBL" id="MK033568">
    <property type="protein sequence ID" value="QBH66273.1"/>
    <property type="molecule type" value="Genomic_DNA"/>
</dbReference>
<dbReference type="Proteomes" id="UP000202706">
    <property type="component" value="Segment"/>
</dbReference>
<reference evidence="3" key="4">
    <citation type="journal article" date="2019" name="J. Gen. Virol.">
        <title>Elucidating the genetic diversity of Phthorimaea operculella granulovirus (PhopGV).</title>
        <authorList>
            <person name="Larem A."/>
            <person name="Ben-Tiba S."/>
            <person name="Wennmann J.T."/>
            <person name="Gueli Alletti G."/>
            <person name="Jehle J.A."/>
        </authorList>
    </citation>
    <scope>NUCLEOTIDE SEQUENCE</scope>
    <source>
        <strain evidence="3">PhopGV-CR3.1</strain>
        <strain evidence="4">PhopGV-CR5.1</strain>
        <strain evidence="5">PhopGV-GR1.1</strain>
        <strain evidence="6">PhopGV-GR1.2</strain>
        <strain evidence="7">PhopGV-GR2.1</strain>
        <strain evidence="8">PhopGV-IT1.1</strain>
        <strain evidence="9">PhopGV-LS1.1</strain>
        <strain evidence="10">PhopGV-LS1.2</strain>
        <strain evidence="11">PhopGV-LS2.1</strain>
        <strain evidence="12">PhopGV-LS3.1</strain>
        <strain evidence="13">PhopGV-R</strain>
        <strain evidence="14">PhopGV-Ym.1</strain>
    </source>
</reference>
<dbReference type="EMBL" id="MK033565">
    <property type="protein sequence ID" value="QBH65883.1"/>
    <property type="molecule type" value="Genomic_DNA"/>
</dbReference>
<evidence type="ECO:0000313" key="4">
    <source>
        <dbReference type="EMBL" id="QBH66013.1"/>
    </source>
</evidence>
<accession>Q8JS11</accession>
<evidence type="ECO:0000313" key="2">
    <source>
        <dbReference type="EMBL" id="ANY57437.1"/>
    </source>
</evidence>
<keyword evidence="15" id="KW-1185">Reference proteome</keyword>
<evidence type="ECO:0000313" key="1">
    <source>
        <dbReference type="EMBL" id="AAM70246.1"/>
    </source>
</evidence>
<dbReference type="EMBL" id="MK033570">
    <property type="protein sequence ID" value="QBH66533.1"/>
    <property type="molecule type" value="Genomic_DNA"/>
</dbReference>
<evidence type="ECO:0000313" key="14">
    <source>
        <dbReference type="EMBL" id="QBH67312.1"/>
    </source>
</evidence>
<dbReference type="InterPro" id="IPR009903">
    <property type="entry name" value="AcMNPV_AC110"/>
</dbReference>
<evidence type="ECO:0000313" key="8">
    <source>
        <dbReference type="EMBL" id="QBH66533.1"/>
    </source>
</evidence>
<organism evidence="1 15">
    <name type="scientific">Phthorimaea operculella granulovirus</name>
    <dbReference type="NCBI Taxonomy" id="192584"/>
    <lineage>
        <taxon>Viruses</taxon>
        <taxon>Viruses incertae sedis</taxon>
        <taxon>Naldaviricetes</taxon>
        <taxon>Lefavirales</taxon>
        <taxon>Baculoviridae</taxon>
        <taxon>Betabaculovirus</taxon>
        <taxon>Betabaculovirus phoperculellae</taxon>
    </lineage>
</organism>
<reference evidence="1" key="2">
    <citation type="submission" date="2002-04" db="EMBL/GenBank/DDBJ databases">
        <title>The complete sequence of the potato tuber moth, Phthorimaea operculella, granulovirus.</title>
        <authorList>
            <person name="Croizier L."/>
            <person name="Taha A."/>
            <person name="Croizier G."/>
            <person name="Lopez Ferber M."/>
        </authorList>
    </citation>
    <scope>NUCLEOTIDE SEQUENCE</scope>
</reference>
<evidence type="ECO:0000313" key="3">
    <source>
        <dbReference type="EMBL" id="QBH65883.1"/>
    </source>
</evidence>
<dbReference type="EMBL" id="MK033574">
    <property type="protein sequence ID" value="QBH67052.1"/>
    <property type="molecule type" value="Genomic_DNA"/>
</dbReference>
<dbReference type="RefSeq" id="NP_663213.1">
    <property type="nucleotide sequence ID" value="NC_004062.1"/>
</dbReference>
<reference evidence="2" key="3">
    <citation type="journal article" date="2016" name="Arch. Virol.">
        <title>The comparative analysis of complete genome sequences from two South African betabaculoviruses: Phthorimaea operculella granulovirus and Plutella xylostella granulovirus.</title>
        <authorList>
            <person name="Jukes M.D."/>
            <person name="Motsoeneng B.M."/>
            <person name="Knox C.M."/>
            <person name="Hill M.P."/>
            <person name="Moore S.D."/>
        </authorList>
    </citation>
    <scope>NUCLEOTIDE SEQUENCE</scope>
    <source>
        <strain evidence="2">SA</strain>
    </source>
</reference>
<evidence type="ECO:0000313" key="6">
    <source>
        <dbReference type="EMBL" id="QBH66273.1"/>
    </source>
</evidence>
<evidence type="ECO:0000313" key="5">
    <source>
        <dbReference type="EMBL" id="QBH66143.1"/>
    </source>
</evidence>
<evidence type="ECO:0000313" key="7">
    <source>
        <dbReference type="EMBL" id="QBH66403.1"/>
    </source>
</evidence>
<dbReference type="EMBL" id="AF499596">
    <property type="protein sequence ID" value="AAM70246.1"/>
    <property type="molecule type" value="Genomic_DNA"/>
</dbReference>
<reference evidence="15" key="1">
    <citation type="journal article" date="2000" name="Virus Genes">
        <title>Comparative analysis of the granulin regions of the Phthorimaea operculella and Spodoptera littoralis granuloviruses.</title>
        <authorList>
            <person name="Taha A."/>
            <person name="Nour-El-Din A."/>
            <person name="Croizier L."/>
            <person name="Ferber M.L."/>
            <person name="Croizier G."/>
        </authorList>
    </citation>
    <scope>NUCLEOTIDE SEQUENCE [LARGE SCALE GENOMIC DNA]</scope>
</reference>
<dbReference type="Pfam" id="PF07280">
    <property type="entry name" value="Ac110_PIF"/>
    <property type="match status" value="1"/>
</dbReference>
<evidence type="ECO:0000313" key="9">
    <source>
        <dbReference type="EMBL" id="QBH66663.1"/>
    </source>
</evidence>
<protein>
    <submittedName>
        <fullName evidence="1">Uncharacterized protein</fullName>
    </submittedName>
</protein>
<evidence type="ECO:0000313" key="15">
    <source>
        <dbReference type="Proteomes" id="UP000202706"/>
    </source>
</evidence>
<name>Q8JS11_9BBAC</name>
<sequence>MILPIVATVLCLFLLFLSKLNRGQEIEYMLYQHKFIPKVLGKYVKVK</sequence>
<dbReference type="EMBL" id="MK033571">
    <property type="protein sequence ID" value="QBH66663.1"/>
    <property type="molecule type" value="Genomic_DNA"/>
</dbReference>
<dbReference type="EMBL" id="MK033575">
    <property type="protein sequence ID" value="QBH67182.1"/>
    <property type="molecule type" value="Genomic_DNA"/>
</dbReference>
<dbReference type="GeneID" id="949325"/>